<name>A0ABX7P9V5_9BACT</name>
<dbReference type="InterPro" id="IPR001775">
    <property type="entry name" value="GspD/PilQ"/>
</dbReference>
<feature type="domain" description="BON" evidence="4">
    <location>
        <begin position="165"/>
        <end position="222"/>
    </location>
</feature>
<evidence type="ECO:0000256" key="1">
    <source>
        <dbReference type="RuleBase" id="RU004003"/>
    </source>
</evidence>
<dbReference type="PANTHER" id="PTHR30332:SF17">
    <property type="entry name" value="TYPE IV PILIATION SYSTEM PROTEIN DR_0774-RELATED"/>
    <property type="match status" value="1"/>
</dbReference>
<evidence type="ECO:0000259" key="4">
    <source>
        <dbReference type="Pfam" id="PF04972"/>
    </source>
</evidence>
<proteinExistence type="inferred from homology"/>
<dbReference type="PRINTS" id="PR00811">
    <property type="entry name" value="BCTERIALGSPD"/>
</dbReference>
<dbReference type="PANTHER" id="PTHR30332">
    <property type="entry name" value="PROBABLE GENERAL SECRETION PATHWAY PROTEIN D"/>
    <property type="match status" value="1"/>
</dbReference>
<evidence type="ECO:0000259" key="5">
    <source>
        <dbReference type="Pfam" id="PF13629"/>
    </source>
</evidence>
<dbReference type="InterPro" id="IPR007055">
    <property type="entry name" value="BON_dom"/>
</dbReference>
<dbReference type="InterPro" id="IPR004846">
    <property type="entry name" value="T2SS/T3SS_dom"/>
</dbReference>
<keyword evidence="2" id="KW-0732">Signal</keyword>
<protein>
    <submittedName>
        <fullName evidence="6">Pilus assembly protein N-terminal domain-containing protein</fullName>
    </submittedName>
</protein>
<comment type="similarity">
    <text evidence="1">Belongs to the bacterial secretin family.</text>
</comment>
<reference evidence="6 7" key="1">
    <citation type="submission" date="2021-02" db="EMBL/GenBank/DDBJ databases">
        <title>De Novo genome assembly of isolated myxobacteria.</title>
        <authorList>
            <person name="Stevens D.C."/>
        </authorList>
    </citation>
    <scope>NUCLEOTIDE SEQUENCE [LARGE SCALE GENOMIC DNA]</scope>
    <source>
        <strain evidence="7">SCPEA02</strain>
    </source>
</reference>
<evidence type="ECO:0000256" key="2">
    <source>
        <dbReference type="SAM" id="SignalP"/>
    </source>
</evidence>
<dbReference type="Proteomes" id="UP000662747">
    <property type="component" value="Chromosome"/>
</dbReference>
<dbReference type="InterPro" id="IPR032789">
    <property type="entry name" value="T2SS-T3SS_pil_N"/>
</dbReference>
<feature type="domain" description="Type II/III secretion system secretin-like" evidence="3">
    <location>
        <begin position="295"/>
        <end position="451"/>
    </location>
</feature>
<feature type="domain" description="Pilus formation protein N-terminal" evidence="5">
    <location>
        <begin position="30"/>
        <end position="95"/>
    </location>
</feature>
<keyword evidence="7" id="KW-1185">Reference proteome</keyword>
<dbReference type="InterPro" id="IPR050810">
    <property type="entry name" value="Bact_Secretion_Sys_Channel"/>
</dbReference>
<dbReference type="Pfam" id="PF04972">
    <property type="entry name" value="BON"/>
    <property type="match status" value="1"/>
</dbReference>
<dbReference type="EMBL" id="CP071090">
    <property type="protein sequence ID" value="QSQ27243.1"/>
    <property type="molecule type" value="Genomic_DNA"/>
</dbReference>
<evidence type="ECO:0000313" key="7">
    <source>
        <dbReference type="Proteomes" id="UP000662747"/>
    </source>
</evidence>
<dbReference type="RefSeq" id="WP_206728769.1">
    <property type="nucleotide sequence ID" value="NZ_CP071090.1"/>
</dbReference>
<gene>
    <name evidence="6" type="ORF">JY651_21030</name>
</gene>
<dbReference type="Pfam" id="PF13629">
    <property type="entry name" value="T2SS-T3SS_pil_N"/>
    <property type="match status" value="1"/>
</dbReference>
<dbReference type="Pfam" id="PF00263">
    <property type="entry name" value="Secretin"/>
    <property type="match status" value="1"/>
</dbReference>
<organism evidence="6 7">
    <name type="scientific">Pyxidicoccus parkwayensis</name>
    <dbReference type="NCBI Taxonomy" id="2813578"/>
    <lineage>
        <taxon>Bacteria</taxon>
        <taxon>Pseudomonadati</taxon>
        <taxon>Myxococcota</taxon>
        <taxon>Myxococcia</taxon>
        <taxon>Myxococcales</taxon>
        <taxon>Cystobacterineae</taxon>
        <taxon>Myxococcaceae</taxon>
        <taxon>Pyxidicoccus</taxon>
    </lineage>
</organism>
<feature type="chain" id="PRO_5046562886" evidence="2">
    <location>
        <begin position="26"/>
        <end position="482"/>
    </location>
</feature>
<feature type="signal peptide" evidence="2">
    <location>
        <begin position="1"/>
        <end position="25"/>
    </location>
</feature>
<accession>A0ABX7P9V5</accession>
<sequence>MFTRFTHAAALSALVALVASGSALAQDGTSVSLGVGSQKVLTVPGLSRVALGDPTIAEVKTLGSGQLLITGLGEGKTTLLVWKTSGQRVSYLVSVRKQDPNEVISEIKRLLGEIEGVSVRMVGDRIYLDGQAYTTQDADRINEVVSLYPNVKSFVKIAPNAKKLVAQNLNAAFQKAGLKNVQANVVGATIFLEGSVESQQDLQKAELITKAIGEKVENLLVVGIKRMILSEVQFVEIRRNSRDRYGIRYPTDITGTVGATATISQQLFPGTFGEGSANLGLNAGADFSIGFQGNDGYGRLLAQPKLVCASGEKAEFLAGGEVPIPLITNNQFSVEYKKYGVILNLRPTADRNGNIQTEIEAEASEIDTSVSVSFGGSSAIPGFRTRKVKTNVTVRHGETIVLSGVFSHDEQKSVSKIPGLGHIPIVGELFKSRGFDSTKRELVIFVTPRIVNPDSDKVRTIIEDVKSRYKQARSEVNFNIFD</sequence>
<evidence type="ECO:0000313" key="6">
    <source>
        <dbReference type="EMBL" id="QSQ27243.1"/>
    </source>
</evidence>
<evidence type="ECO:0000259" key="3">
    <source>
        <dbReference type="Pfam" id="PF00263"/>
    </source>
</evidence>